<evidence type="ECO:0000313" key="1">
    <source>
        <dbReference type="EMBL" id="EEP82457.1"/>
    </source>
</evidence>
<dbReference type="OrthoDB" id="10258924at2759"/>
<dbReference type="KEGG" id="ure:UREG_07322"/>
<dbReference type="VEuPathDB" id="FungiDB:UREG_07322"/>
<gene>
    <name evidence="1" type="ORF">UREG_07322</name>
</gene>
<dbReference type="InterPro" id="IPR023366">
    <property type="entry name" value="ATP_synth_asu-like_sf"/>
</dbReference>
<dbReference type="eggNOG" id="KOG3310">
    <property type="taxonomic scope" value="Eukaryota"/>
</dbReference>
<dbReference type="RefSeq" id="XP_002582549.1">
    <property type="nucleotide sequence ID" value="XM_002582503.1"/>
</dbReference>
<proteinExistence type="predicted"/>
<accession>C4JYS1</accession>
<dbReference type="AlphaFoldDB" id="C4JYS1"/>
<dbReference type="InParanoid" id="C4JYS1"/>
<dbReference type="STRING" id="336963.C4JYS1"/>
<evidence type="ECO:0000313" key="2">
    <source>
        <dbReference type="Proteomes" id="UP000002058"/>
    </source>
</evidence>
<dbReference type="EMBL" id="CH476619">
    <property type="protein sequence ID" value="EEP82457.1"/>
    <property type="molecule type" value="Genomic_DNA"/>
</dbReference>
<name>C4JYS1_UNCRE</name>
<keyword evidence="2" id="KW-1185">Reference proteome</keyword>
<organism evidence="1 2">
    <name type="scientific">Uncinocarpus reesii (strain UAMH 1704)</name>
    <dbReference type="NCBI Taxonomy" id="336963"/>
    <lineage>
        <taxon>Eukaryota</taxon>
        <taxon>Fungi</taxon>
        <taxon>Dikarya</taxon>
        <taxon>Ascomycota</taxon>
        <taxon>Pezizomycotina</taxon>
        <taxon>Eurotiomycetes</taxon>
        <taxon>Eurotiomycetidae</taxon>
        <taxon>Onygenales</taxon>
        <taxon>Onygenaceae</taxon>
        <taxon>Uncinocarpus</taxon>
    </lineage>
</organism>
<dbReference type="HOGENOM" id="CLU_2160288_0_0_1"/>
<sequence length="111" mass="12018">MFTGLVETIGVVTALEPQDDTSSGGGGTSLTISDCEEILTDAQLGDSICVNGEEFASIPLLSPYSATAPLTIMETHRSMSYYHDFRQIFLQSWRGTGNSSSHEFGLPRIRV</sequence>
<protein>
    <submittedName>
        <fullName evidence="1">Riboflavin synthase alpha chain</fullName>
    </submittedName>
</protein>
<reference evidence="2" key="1">
    <citation type="journal article" date="2009" name="Genome Res.">
        <title>Comparative genomic analyses of the human fungal pathogens Coccidioides and their relatives.</title>
        <authorList>
            <person name="Sharpton T.J."/>
            <person name="Stajich J.E."/>
            <person name="Rounsley S.D."/>
            <person name="Gardner M.J."/>
            <person name="Wortman J.R."/>
            <person name="Jordar V.S."/>
            <person name="Maiti R."/>
            <person name="Kodira C.D."/>
            <person name="Neafsey D.E."/>
            <person name="Zeng Q."/>
            <person name="Hung C.-Y."/>
            <person name="McMahan C."/>
            <person name="Muszewska A."/>
            <person name="Grynberg M."/>
            <person name="Mandel M.A."/>
            <person name="Kellner E.M."/>
            <person name="Barker B.M."/>
            <person name="Galgiani J.N."/>
            <person name="Orbach M.J."/>
            <person name="Kirkland T.N."/>
            <person name="Cole G.T."/>
            <person name="Henn M.R."/>
            <person name="Birren B.W."/>
            <person name="Taylor J.W."/>
        </authorList>
    </citation>
    <scope>NUCLEOTIDE SEQUENCE [LARGE SCALE GENOMIC DNA]</scope>
    <source>
        <strain evidence="2">UAMH 1704</strain>
    </source>
</reference>
<dbReference type="Gene3D" id="2.40.30.20">
    <property type="match status" value="1"/>
</dbReference>
<dbReference type="Proteomes" id="UP000002058">
    <property type="component" value="Unassembled WGS sequence"/>
</dbReference>
<dbReference type="GeneID" id="8444199"/>